<evidence type="ECO:0000256" key="6">
    <source>
        <dbReference type="ARBA" id="ARBA00022729"/>
    </source>
</evidence>
<comment type="subcellular location">
    <subcellularLocation>
        <location evidence="2">Periplasm</location>
    </subcellularLocation>
</comment>
<evidence type="ECO:0000313" key="10">
    <source>
        <dbReference type="EMBL" id="QEK13033.1"/>
    </source>
</evidence>
<comment type="similarity">
    <text evidence="3">Belongs to the bacterial solute-binding protein 5 family.</text>
</comment>
<dbReference type="InterPro" id="IPR030678">
    <property type="entry name" value="Peptide/Ni-bd"/>
</dbReference>
<feature type="signal peptide" evidence="8">
    <location>
        <begin position="1"/>
        <end position="28"/>
    </location>
</feature>
<comment type="function">
    <text evidence="1">Part of the ABC transporter complex GsiABCD involved in glutathione import. Binds glutathione.</text>
</comment>
<dbReference type="PIRSF" id="PIRSF002741">
    <property type="entry name" value="MppA"/>
    <property type="match status" value="1"/>
</dbReference>
<evidence type="ECO:0000256" key="7">
    <source>
        <dbReference type="ARBA" id="ARBA00022764"/>
    </source>
</evidence>
<feature type="chain" id="PRO_5038820997" description="Glutathione-binding protein GsiB" evidence="8">
    <location>
        <begin position="29"/>
        <end position="540"/>
    </location>
</feature>
<evidence type="ECO:0000256" key="2">
    <source>
        <dbReference type="ARBA" id="ARBA00004418"/>
    </source>
</evidence>
<dbReference type="SUPFAM" id="SSF53850">
    <property type="entry name" value="Periplasmic binding protein-like II"/>
    <property type="match status" value="1"/>
</dbReference>
<dbReference type="PANTHER" id="PTHR30290">
    <property type="entry name" value="PERIPLASMIC BINDING COMPONENT OF ABC TRANSPORTER"/>
    <property type="match status" value="1"/>
</dbReference>
<dbReference type="PANTHER" id="PTHR30290:SF32">
    <property type="entry name" value="GLUTATHIONE-BINDING PROTEIN GSIB"/>
    <property type="match status" value="1"/>
</dbReference>
<dbReference type="Gene3D" id="3.10.105.10">
    <property type="entry name" value="Dipeptide-binding Protein, Domain 3"/>
    <property type="match status" value="1"/>
</dbReference>
<dbReference type="PROSITE" id="PS51257">
    <property type="entry name" value="PROKAR_LIPOPROTEIN"/>
    <property type="match status" value="1"/>
</dbReference>
<dbReference type="OrthoDB" id="9772924at2"/>
<name>A0A5C0SF13_CRATE</name>
<feature type="domain" description="Solute-binding protein family 5" evidence="9">
    <location>
        <begin position="97"/>
        <end position="454"/>
    </location>
</feature>
<dbReference type="InterPro" id="IPR039424">
    <property type="entry name" value="SBP_5"/>
</dbReference>
<organism evidence="10 11">
    <name type="scientific">Crassaminicella thermophila</name>
    <dbReference type="NCBI Taxonomy" id="2599308"/>
    <lineage>
        <taxon>Bacteria</taxon>
        <taxon>Bacillati</taxon>
        <taxon>Bacillota</taxon>
        <taxon>Clostridia</taxon>
        <taxon>Eubacteriales</taxon>
        <taxon>Clostridiaceae</taxon>
        <taxon>Crassaminicella</taxon>
    </lineage>
</organism>
<dbReference type="GO" id="GO:0043190">
    <property type="term" value="C:ATP-binding cassette (ABC) transporter complex"/>
    <property type="evidence" value="ECO:0007669"/>
    <property type="project" value="InterPro"/>
</dbReference>
<dbReference type="Proteomes" id="UP000324646">
    <property type="component" value="Chromosome"/>
</dbReference>
<evidence type="ECO:0000256" key="3">
    <source>
        <dbReference type="ARBA" id="ARBA00005695"/>
    </source>
</evidence>
<evidence type="ECO:0000259" key="9">
    <source>
        <dbReference type="Pfam" id="PF00496"/>
    </source>
</evidence>
<evidence type="ECO:0000256" key="4">
    <source>
        <dbReference type="ARBA" id="ARBA00017393"/>
    </source>
</evidence>
<dbReference type="Gene3D" id="3.90.76.10">
    <property type="entry name" value="Dipeptide-binding Protein, Domain 1"/>
    <property type="match status" value="1"/>
</dbReference>
<dbReference type="Gene3D" id="3.40.190.10">
    <property type="entry name" value="Periplasmic binding protein-like II"/>
    <property type="match status" value="1"/>
</dbReference>
<protein>
    <recommendedName>
        <fullName evidence="4">Glutathione-binding protein GsiB</fullName>
    </recommendedName>
</protein>
<evidence type="ECO:0000313" key="11">
    <source>
        <dbReference type="Proteomes" id="UP000324646"/>
    </source>
</evidence>
<dbReference type="EMBL" id="CP042243">
    <property type="protein sequence ID" value="QEK13033.1"/>
    <property type="molecule type" value="Genomic_DNA"/>
</dbReference>
<dbReference type="GO" id="GO:0030288">
    <property type="term" value="C:outer membrane-bounded periplasmic space"/>
    <property type="evidence" value="ECO:0007669"/>
    <property type="project" value="TreeGrafter"/>
</dbReference>
<reference evidence="10 11" key="1">
    <citation type="submission" date="2019-07" db="EMBL/GenBank/DDBJ databases">
        <title>Complete genome of Crassaminicella thermophila SY095.</title>
        <authorList>
            <person name="Li X."/>
        </authorList>
    </citation>
    <scope>NUCLEOTIDE SEQUENCE [LARGE SCALE GENOMIC DNA]</scope>
    <source>
        <strain evidence="10 11">SY095</strain>
    </source>
</reference>
<evidence type="ECO:0000256" key="8">
    <source>
        <dbReference type="SAM" id="SignalP"/>
    </source>
</evidence>
<evidence type="ECO:0000256" key="5">
    <source>
        <dbReference type="ARBA" id="ARBA00022448"/>
    </source>
</evidence>
<sequence>MFKGGKKVFRKSLILVLAVLMIASGILTGCSGSETKDTASEVQSGQTEAVKKEDNTITIAVKDNLISMDPHDTNDTLSYSVQKTMMQGLVGFDKDMKVIPVLAESYEGSDDAKVFTFKLRQGVLFHDGTPFNAEAVKVNIDRLANPENKLKRHSLFALVEKTEVLDEYTVQVTLKEPFGAMINNFAHPAAMMHSPKALEKYGKEVGRHPVGTGPFKFVEWVPGDHFTVEKNPDYWKPGYPKIDGITFKPVPENGSRVAMLQTGEADYIYPVPAEQIEAIDGKNGIIVEHDPSIIVRDMTMNTMKKPYDDIRVRKAINYAINKEAYIKVVYNGYADVMDSIIAPNTQFYSKQTPYPYDIEKAKQLLKEAGYENGFETNLWGNNNSDTIKAMEFLQQQLAQIGIKVNVVPMESGTRAEKIWSVQKPEDAEVELYYGGWSPSTGDADWGIRPLLGGDSFPPKSYNTAYYKNEEVDKLIKAGLKTADYEKRKEAYEKVQKILWDEAPWAFLCVNQTIAGRKAYLEGVYLLPDGSLSVDDAEIKQ</sequence>
<dbReference type="GO" id="GO:1904680">
    <property type="term" value="F:peptide transmembrane transporter activity"/>
    <property type="evidence" value="ECO:0007669"/>
    <property type="project" value="TreeGrafter"/>
</dbReference>
<gene>
    <name evidence="10" type="ORF">FQB35_12290</name>
</gene>
<dbReference type="CDD" id="cd08499">
    <property type="entry name" value="PBP2_Ylib_like"/>
    <property type="match status" value="1"/>
</dbReference>
<dbReference type="GO" id="GO:0042938">
    <property type="term" value="P:dipeptide transport"/>
    <property type="evidence" value="ECO:0007669"/>
    <property type="project" value="TreeGrafter"/>
</dbReference>
<evidence type="ECO:0000256" key="1">
    <source>
        <dbReference type="ARBA" id="ARBA00003489"/>
    </source>
</evidence>
<accession>A0A5C0SF13</accession>
<dbReference type="AlphaFoldDB" id="A0A5C0SF13"/>
<dbReference type="InterPro" id="IPR000914">
    <property type="entry name" value="SBP_5_dom"/>
</dbReference>
<proteinExistence type="inferred from homology"/>
<keyword evidence="5" id="KW-0813">Transport</keyword>
<keyword evidence="6 8" id="KW-0732">Signal</keyword>
<dbReference type="Pfam" id="PF00496">
    <property type="entry name" value="SBP_bac_5"/>
    <property type="match status" value="1"/>
</dbReference>
<keyword evidence="11" id="KW-1185">Reference proteome</keyword>
<dbReference type="KEGG" id="crs:FQB35_12290"/>
<keyword evidence="7" id="KW-0574">Periplasm</keyword>